<name>A0A5A7P1J9_STRAF</name>
<dbReference type="InterPro" id="IPR037241">
    <property type="entry name" value="E2F-DP_heterodim"/>
</dbReference>
<dbReference type="PANTHER" id="PTHR12081">
    <property type="entry name" value="TRANSCRIPTION FACTOR E2F"/>
    <property type="match status" value="1"/>
</dbReference>
<dbReference type="PANTHER" id="PTHR12081:SF51">
    <property type="entry name" value="TRANSCRIPTION FACTOR E2FC"/>
    <property type="match status" value="1"/>
</dbReference>
<dbReference type="Pfam" id="PF16421">
    <property type="entry name" value="E2F_CC-MB"/>
    <property type="match status" value="1"/>
</dbReference>
<evidence type="ECO:0000313" key="8">
    <source>
        <dbReference type="Proteomes" id="UP000325081"/>
    </source>
</evidence>
<keyword evidence="4" id="KW-0804">Transcription</keyword>
<proteinExistence type="inferred from homology"/>
<feature type="compositionally biased region" description="Polar residues" evidence="5">
    <location>
        <begin position="292"/>
        <end position="305"/>
    </location>
</feature>
<accession>A0A5A7P1J9</accession>
<evidence type="ECO:0000256" key="4">
    <source>
        <dbReference type="ARBA" id="ARBA00023163"/>
    </source>
</evidence>
<feature type="domain" description="E2F transcription factor CC-MB" evidence="6">
    <location>
        <begin position="159"/>
        <end position="259"/>
    </location>
</feature>
<evidence type="ECO:0000256" key="2">
    <source>
        <dbReference type="ARBA" id="ARBA00023015"/>
    </source>
</evidence>
<comment type="similarity">
    <text evidence="1">Belongs to the E2F/DP family.</text>
</comment>
<feature type="region of interest" description="Disordered" evidence="5">
    <location>
        <begin position="55"/>
        <end position="74"/>
    </location>
</feature>
<evidence type="ECO:0000256" key="1">
    <source>
        <dbReference type="ARBA" id="ARBA00010940"/>
    </source>
</evidence>
<dbReference type="OrthoDB" id="1743261at2759"/>
<dbReference type="InterPro" id="IPR032198">
    <property type="entry name" value="E2F_CC-MB"/>
</dbReference>
<dbReference type="Gene3D" id="6.10.250.540">
    <property type="match status" value="1"/>
</dbReference>
<organism evidence="7 8">
    <name type="scientific">Striga asiatica</name>
    <name type="common">Asiatic witchweed</name>
    <name type="synonym">Buchnera asiatica</name>
    <dbReference type="NCBI Taxonomy" id="4170"/>
    <lineage>
        <taxon>Eukaryota</taxon>
        <taxon>Viridiplantae</taxon>
        <taxon>Streptophyta</taxon>
        <taxon>Embryophyta</taxon>
        <taxon>Tracheophyta</taxon>
        <taxon>Spermatophyta</taxon>
        <taxon>Magnoliopsida</taxon>
        <taxon>eudicotyledons</taxon>
        <taxon>Gunneridae</taxon>
        <taxon>Pentapetalae</taxon>
        <taxon>asterids</taxon>
        <taxon>lamiids</taxon>
        <taxon>Lamiales</taxon>
        <taxon>Orobanchaceae</taxon>
        <taxon>Buchnereae</taxon>
        <taxon>Striga</taxon>
    </lineage>
</organism>
<dbReference type="Proteomes" id="UP000325081">
    <property type="component" value="Unassembled WGS sequence"/>
</dbReference>
<evidence type="ECO:0000259" key="6">
    <source>
        <dbReference type="Pfam" id="PF16421"/>
    </source>
</evidence>
<evidence type="ECO:0000313" key="7">
    <source>
        <dbReference type="EMBL" id="GER26602.1"/>
    </source>
</evidence>
<keyword evidence="3" id="KW-0238">DNA-binding</keyword>
<dbReference type="GO" id="GO:0090575">
    <property type="term" value="C:RNA polymerase II transcription regulator complex"/>
    <property type="evidence" value="ECO:0007669"/>
    <property type="project" value="TreeGrafter"/>
</dbReference>
<dbReference type="CDD" id="cd14660">
    <property type="entry name" value="E2F_DD"/>
    <property type="match status" value="1"/>
</dbReference>
<dbReference type="InterPro" id="IPR015633">
    <property type="entry name" value="E2F"/>
</dbReference>
<keyword evidence="8" id="KW-1185">Reference proteome</keyword>
<dbReference type="AlphaFoldDB" id="A0A5A7P1J9"/>
<dbReference type="EMBL" id="BKCP01001113">
    <property type="protein sequence ID" value="GER26602.1"/>
    <property type="molecule type" value="Genomic_DNA"/>
</dbReference>
<keyword evidence="2" id="KW-0805">Transcription regulation</keyword>
<dbReference type="GO" id="GO:0000981">
    <property type="term" value="F:DNA-binding transcription factor activity, RNA polymerase II-specific"/>
    <property type="evidence" value="ECO:0007669"/>
    <property type="project" value="TreeGrafter"/>
</dbReference>
<gene>
    <name evidence="7" type="ORF">STAS_02255</name>
</gene>
<comment type="caution">
    <text evidence="7">The sequence shown here is derived from an EMBL/GenBank/DDBJ whole genome shotgun (WGS) entry which is preliminary data.</text>
</comment>
<sequence>MSASGENLDLNLSLNLAVSRMHLESQSRSPAALSRRGIFPPPSVPSSSCKFDPGCSNGVSGSQPRKPLPEPQSAAQNHARNAVNNLSMGFPTCMGSRRVTKPKSEQVDNFNLAACRYDSSLGEPSFKCIVLHHTRVVTCEIKLQGYGNHKELNDQVSHLKAEIEHLSEEDRRLDNCIRDKLESLRELMLNHDCQKNLFLTEEDIMSLPQLKNQTVIAIEAPRASFIEVPDPDSDIGFCQKQYRLIVRSTTGPIGVYLLSKNEKKSKDISIKRTKLLDSMELAECSKVDGGDQSPSHDALTNSDSYGPQKIVPMDIGVDDDYWLRSDDEVRTSDLWT</sequence>
<evidence type="ECO:0000256" key="5">
    <source>
        <dbReference type="SAM" id="MobiDB-lite"/>
    </source>
</evidence>
<protein>
    <submittedName>
        <fullName evidence="7">Transcription factor E2FC</fullName>
    </submittedName>
</protein>
<reference evidence="8" key="1">
    <citation type="journal article" date="2019" name="Curr. Biol.">
        <title>Genome Sequence of Striga asiatica Provides Insight into the Evolution of Plant Parasitism.</title>
        <authorList>
            <person name="Yoshida S."/>
            <person name="Kim S."/>
            <person name="Wafula E.K."/>
            <person name="Tanskanen J."/>
            <person name="Kim Y.M."/>
            <person name="Honaas L."/>
            <person name="Yang Z."/>
            <person name="Spallek T."/>
            <person name="Conn C.E."/>
            <person name="Ichihashi Y."/>
            <person name="Cheong K."/>
            <person name="Cui S."/>
            <person name="Der J.P."/>
            <person name="Gundlach H."/>
            <person name="Jiao Y."/>
            <person name="Hori C."/>
            <person name="Ishida J.K."/>
            <person name="Kasahara H."/>
            <person name="Kiba T."/>
            <person name="Kim M.S."/>
            <person name="Koo N."/>
            <person name="Laohavisit A."/>
            <person name="Lee Y.H."/>
            <person name="Lumba S."/>
            <person name="McCourt P."/>
            <person name="Mortimer J.C."/>
            <person name="Mutuku J.M."/>
            <person name="Nomura T."/>
            <person name="Sasaki-Sekimoto Y."/>
            <person name="Seto Y."/>
            <person name="Wang Y."/>
            <person name="Wakatake T."/>
            <person name="Sakakibara H."/>
            <person name="Demura T."/>
            <person name="Yamaguchi S."/>
            <person name="Yoneyama K."/>
            <person name="Manabe R.I."/>
            <person name="Nelson D.C."/>
            <person name="Schulman A.H."/>
            <person name="Timko M.P."/>
            <person name="dePamphilis C.W."/>
            <person name="Choi D."/>
            <person name="Shirasu K."/>
        </authorList>
    </citation>
    <scope>NUCLEOTIDE SEQUENCE [LARGE SCALE GENOMIC DNA]</scope>
    <source>
        <strain evidence="8">cv. UVA1</strain>
    </source>
</reference>
<dbReference type="GO" id="GO:0000978">
    <property type="term" value="F:RNA polymerase II cis-regulatory region sequence-specific DNA binding"/>
    <property type="evidence" value="ECO:0007669"/>
    <property type="project" value="InterPro"/>
</dbReference>
<feature type="region of interest" description="Disordered" evidence="5">
    <location>
        <begin position="28"/>
        <end position="50"/>
    </location>
</feature>
<feature type="region of interest" description="Disordered" evidence="5">
    <location>
        <begin position="286"/>
        <end position="312"/>
    </location>
</feature>
<dbReference type="SUPFAM" id="SSF144074">
    <property type="entry name" value="E2F-DP heterodimerization region"/>
    <property type="match status" value="1"/>
</dbReference>
<evidence type="ECO:0000256" key="3">
    <source>
        <dbReference type="ARBA" id="ARBA00023125"/>
    </source>
</evidence>
<dbReference type="GO" id="GO:0046983">
    <property type="term" value="F:protein dimerization activity"/>
    <property type="evidence" value="ECO:0007669"/>
    <property type="project" value="InterPro"/>
</dbReference>